<gene>
    <name evidence="4" type="ORF">GKE97_05170</name>
</gene>
<dbReference type="CDD" id="cd00338">
    <property type="entry name" value="Ser_Recombinase"/>
    <property type="match status" value="1"/>
</dbReference>
<sequence length="547" mass="62370">MEATAATLERRVRVIPATRKPEELHRDHDGKMRVAAYCRVSTDSEEQLNSYEAQKTYYTQKIQDSPDWEMAGIYADEGISGTSLKKRTQFNKMITACKRGHIDLIITKSLSRFARNTVDCLDTVRLLKANGIGVYFEKENINTLTESSEFLITLFSGFAQAESESLSKNVAWGKQKSAEAGKVTFQYKKMLGYRKGADGQPEIVPEEAEIIRRIYHRYLNGCTLGKIKRELEEDGVPTAQGVERWSPSIIHNILTNEKYIGDALLQKTYVTDCINKKVKKNRGERTMYYVENSHPAIVSRDLFNQVQQEMTRRSSKRKVLQKSGKTELGKYSGKYALTELLVCGECGSPYKRVTWARNGKKRIVWRCVSRLEFSTKYCQHSPTLDEVKLHSAILAAMNEYAAIRQEVCPDVLAMAEEARQALSQAGARLLQLKKRMDAVSREQSDVLDRLLVNMADTELNARMKALTDEKESLKAQIADAQQAEVDLEEQAARRRQMWDSIMECAAGYTEFDNELVRQVIQKITVEDAETIHIHFRDSDVVLEQEVE</sequence>
<accession>A0A6I2R5A1</accession>
<feature type="domain" description="Recombinase" evidence="3">
    <location>
        <begin position="190"/>
        <end position="316"/>
    </location>
</feature>
<dbReference type="RefSeq" id="WP_172697331.1">
    <property type="nucleotide sequence ID" value="NZ_WKPR01000004.1"/>
</dbReference>
<dbReference type="EMBL" id="WKPR01000004">
    <property type="protein sequence ID" value="MSB18907.1"/>
    <property type="molecule type" value="Genomic_DNA"/>
</dbReference>
<dbReference type="Gene3D" id="3.90.1750.20">
    <property type="entry name" value="Putative Large Serine Recombinase, Chain B, Domain 2"/>
    <property type="match status" value="1"/>
</dbReference>
<dbReference type="InterPro" id="IPR025827">
    <property type="entry name" value="Zn_ribbon_recom_dom"/>
</dbReference>
<organism evidence="4 5">
    <name type="scientific">Flavonifractor plautii</name>
    <name type="common">Fusobacterium plautii</name>
    <dbReference type="NCBI Taxonomy" id="292800"/>
    <lineage>
        <taxon>Bacteria</taxon>
        <taxon>Bacillati</taxon>
        <taxon>Bacillota</taxon>
        <taxon>Clostridia</taxon>
        <taxon>Eubacteriales</taxon>
        <taxon>Oscillospiraceae</taxon>
        <taxon>Flavonifractor</taxon>
    </lineage>
</organism>
<dbReference type="PROSITE" id="PS51736">
    <property type="entry name" value="RECOMBINASES_3"/>
    <property type="match status" value="1"/>
</dbReference>
<comment type="caution">
    <text evidence="4">The sequence shown here is derived from an EMBL/GenBank/DDBJ whole genome shotgun (WGS) entry which is preliminary data.</text>
</comment>
<dbReference type="InterPro" id="IPR050639">
    <property type="entry name" value="SSR_resolvase"/>
</dbReference>
<keyword evidence="1" id="KW-0175">Coiled coil</keyword>
<dbReference type="GO" id="GO:0000150">
    <property type="term" value="F:DNA strand exchange activity"/>
    <property type="evidence" value="ECO:0007669"/>
    <property type="project" value="InterPro"/>
</dbReference>
<evidence type="ECO:0000313" key="5">
    <source>
        <dbReference type="Proteomes" id="UP000434475"/>
    </source>
</evidence>
<dbReference type="GO" id="GO:0003677">
    <property type="term" value="F:DNA binding"/>
    <property type="evidence" value="ECO:0007669"/>
    <property type="project" value="InterPro"/>
</dbReference>
<dbReference type="PANTHER" id="PTHR30461:SF23">
    <property type="entry name" value="DNA RECOMBINASE-RELATED"/>
    <property type="match status" value="1"/>
</dbReference>
<dbReference type="SMART" id="SM00857">
    <property type="entry name" value="Resolvase"/>
    <property type="match status" value="1"/>
</dbReference>
<protein>
    <submittedName>
        <fullName evidence="4">Recombinase family protein</fullName>
    </submittedName>
</protein>
<dbReference type="SUPFAM" id="SSF53041">
    <property type="entry name" value="Resolvase-like"/>
    <property type="match status" value="1"/>
</dbReference>
<dbReference type="PANTHER" id="PTHR30461">
    <property type="entry name" value="DNA-INVERTASE FROM LAMBDOID PROPHAGE"/>
    <property type="match status" value="1"/>
</dbReference>
<dbReference type="InterPro" id="IPR038109">
    <property type="entry name" value="DNA_bind_recomb_sf"/>
</dbReference>
<dbReference type="Proteomes" id="UP000434475">
    <property type="component" value="Unassembled WGS sequence"/>
</dbReference>
<evidence type="ECO:0000259" key="3">
    <source>
        <dbReference type="PROSITE" id="PS51737"/>
    </source>
</evidence>
<proteinExistence type="predicted"/>
<evidence type="ECO:0000259" key="2">
    <source>
        <dbReference type="PROSITE" id="PS51736"/>
    </source>
</evidence>
<dbReference type="AlphaFoldDB" id="A0A6I2R5A1"/>
<dbReference type="InterPro" id="IPR006119">
    <property type="entry name" value="Resolv_N"/>
</dbReference>
<dbReference type="PROSITE" id="PS51737">
    <property type="entry name" value="RECOMBINASE_DNA_BIND"/>
    <property type="match status" value="1"/>
</dbReference>
<name>A0A6I2R5A1_FLAPL</name>
<evidence type="ECO:0000256" key="1">
    <source>
        <dbReference type="SAM" id="Coils"/>
    </source>
</evidence>
<reference evidence="4 5" key="1">
    <citation type="journal article" date="2019" name="Nat. Med.">
        <title>A library of human gut bacterial isolates paired with longitudinal multiomics data enables mechanistic microbiome research.</title>
        <authorList>
            <person name="Poyet M."/>
            <person name="Groussin M."/>
            <person name="Gibbons S.M."/>
            <person name="Avila-Pacheco J."/>
            <person name="Jiang X."/>
            <person name="Kearney S.M."/>
            <person name="Perrotta A.R."/>
            <person name="Berdy B."/>
            <person name="Zhao S."/>
            <person name="Lieberman T.D."/>
            <person name="Swanson P.K."/>
            <person name="Smith M."/>
            <person name="Roesemann S."/>
            <person name="Alexander J.E."/>
            <person name="Rich S.A."/>
            <person name="Livny J."/>
            <person name="Vlamakis H."/>
            <person name="Clish C."/>
            <person name="Bullock K."/>
            <person name="Deik A."/>
            <person name="Scott J."/>
            <person name="Pierce K.A."/>
            <person name="Xavier R.J."/>
            <person name="Alm E.J."/>
        </authorList>
    </citation>
    <scope>NUCLEOTIDE SEQUENCE [LARGE SCALE GENOMIC DNA]</scope>
    <source>
        <strain evidence="4 5">BIOML-A2</strain>
    </source>
</reference>
<dbReference type="Pfam" id="PF13408">
    <property type="entry name" value="Zn_ribbon_recom"/>
    <property type="match status" value="1"/>
</dbReference>
<feature type="coiled-coil region" evidence="1">
    <location>
        <begin position="415"/>
        <end position="493"/>
    </location>
</feature>
<dbReference type="Pfam" id="PF07508">
    <property type="entry name" value="Recombinase"/>
    <property type="match status" value="1"/>
</dbReference>
<feature type="domain" description="Resolvase/invertase-type recombinase catalytic" evidence="2">
    <location>
        <begin position="33"/>
        <end position="181"/>
    </location>
</feature>
<dbReference type="Gene3D" id="3.40.50.1390">
    <property type="entry name" value="Resolvase, N-terminal catalytic domain"/>
    <property type="match status" value="1"/>
</dbReference>
<dbReference type="InterPro" id="IPR011109">
    <property type="entry name" value="DNA_bind_recombinase_dom"/>
</dbReference>
<dbReference type="InterPro" id="IPR036162">
    <property type="entry name" value="Resolvase-like_N_sf"/>
</dbReference>
<evidence type="ECO:0000313" key="4">
    <source>
        <dbReference type="EMBL" id="MSB18907.1"/>
    </source>
</evidence>
<dbReference type="Pfam" id="PF00239">
    <property type="entry name" value="Resolvase"/>
    <property type="match status" value="1"/>
</dbReference>